<evidence type="ECO:0000313" key="6">
    <source>
        <dbReference type="EMBL" id="CAB4533831.1"/>
    </source>
</evidence>
<evidence type="ECO:0000256" key="4">
    <source>
        <dbReference type="ARBA" id="ARBA00023136"/>
    </source>
</evidence>
<sequence length="94" mass="10850">MVYLSRMPKSKLRKKVVQQRAHSQEVVVETPHAPLESPKWLAPTMVTAFLIGLFWIVIFYVTQTRYPVPNIGAWNMIIGFSFIGVGFTLATRWR</sequence>
<accession>A0A6J6B4F3</accession>
<feature type="transmembrane region" description="Helical" evidence="5">
    <location>
        <begin position="40"/>
        <end position="61"/>
    </location>
</feature>
<evidence type="ECO:0000256" key="1">
    <source>
        <dbReference type="ARBA" id="ARBA00022475"/>
    </source>
</evidence>
<name>A0A6J6B4F3_9ZZZZ</name>
<evidence type="ECO:0000256" key="3">
    <source>
        <dbReference type="ARBA" id="ARBA00022989"/>
    </source>
</evidence>
<feature type="transmembrane region" description="Helical" evidence="5">
    <location>
        <begin position="73"/>
        <end position="93"/>
    </location>
</feature>
<keyword evidence="3 5" id="KW-1133">Transmembrane helix</keyword>
<evidence type="ECO:0000256" key="5">
    <source>
        <dbReference type="SAM" id="Phobius"/>
    </source>
</evidence>
<keyword evidence="1" id="KW-1003">Cell membrane</keyword>
<dbReference type="AlphaFoldDB" id="A0A6J6B4F3"/>
<evidence type="ECO:0000256" key="2">
    <source>
        <dbReference type="ARBA" id="ARBA00022692"/>
    </source>
</evidence>
<gene>
    <name evidence="6" type="ORF">UFOPK1412_00229</name>
</gene>
<dbReference type="EMBL" id="CAEZSI010000018">
    <property type="protein sequence ID" value="CAB4533831.1"/>
    <property type="molecule type" value="Genomic_DNA"/>
</dbReference>
<keyword evidence="4 5" id="KW-0472">Membrane</keyword>
<dbReference type="HAMAP" id="MF_00631">
    <property type="entry name" value="CrgA"/>
    <property type="match status" value="1"/>
</dbReference>
<protein>
    <submittedName>
        <fullName evidence="6">Unannotated protein</fullName>
    </submittedName>
</protein>
<keyword evidence="2 5" id="KW-0812">Transmembrane</keyword>
<organism evidence="6">
    <name type="scientific">freshwater metagenome</name>
    <dbReference type="NCBI Taxonomy" id="449393"/>
    <lineage>
        <taxon>unclassified sequences</taxon>
        <taxon>metagenomes</taxon>
        <taxon>ecological metagenomes</taxon>
    </lineage>
</organism>
<reference evidence="6" key="1">
    <citation type="submission" date="2020-05" db="EMBL/GenBank/DDBJ databases">
        <authorList>
            <person name="Chiriac C."/>
            <person name="Salcher M."/>
            <person name="Ghai R."/>
            <person name="Kavagutti S V."/>
        </authorList>
    </citation>
    <scope>NUCLEOTIDE SEQUENCE</scope>
</reference>
<dbReference type="InterPro" id="IPR009619">
    <property type="entry name" value="CrgA"/>
</dbReference>
<proteinExistence type="inferred from homology"/>
<dbReference type="Pfam" id="PF06781">
    <property type="entry name" value="CrgA"/>
    <property type="match status" value="1"/>
</dbReference>